<reference evidence="1" key="1">
    <citation type="submission" date="2020-05" db="EMBL/GenBank/DDBJ databases">
        <title>Large-scale comparative analyses of tick genomes elucidate their genetic diversity and vector capacities.</title>
        <authorList>
            <person name="Jia N."/>
            <person name="Wang J."/>
            <person name="Shi W."/>
            <person name="Du L."/>
            <person name="Sun Y."/>
            <person name="Zhan W."/>
            <person name="Jiang J."/>
            <person name="Wang Q."/>
            <person name="Zhang B."/>
            <person name="Ji P."/>
            <person name="Sakyi L.B."/>
            <person name="Cui X."/>
            <person name="Yuan T."/>
            <person name="Jiang B."/>
            <person name="Yang W."/>
            <person name="Lam T.T.-Y."/>
            <person name="Chang Q."/>
            <person name="Ding S."/>
            <person name="Wang X."/>
            <person name="Zhu J."/>
            <person name="Ruan X."/>
            <person name="Zhao L."/>
            <person name="Wei J."/>
            <person name="Que T."/>
            <person name="Du C."/>
            <person name="Cheng J."/>
            <person name="Dai P."/>
            <person name="Han X."/>
            <person name="Huang E."/>
            <person name="Gao Y."/>
            <person name="Liu J."/>
            <person name="Shao H."/>
            <person name="Ye R."/>
            <person name="Li L."/>
            <person name="Wei W."/>
            <person name="Wang X."/>
            <person name="Wang C."/>
            <person name="Yang T."/>
            <person name="Huo Q."/>
            <person name="Li W."/>
            <person name="Guo W."/>
            <person name="Chen H."/>
            <person name="Zhou L."/>
            <person name="Ni X."/>
            <person name="Tian J."/>
            <person name="Zhou Y."/>
            <person name="Sheng Y."/>
            <person name="Liu T."/>
            <person name="Pan Y."/>
            <person name="Xia L."/>
            <person name="Li J."/>
            <person name="Zhao F."/>
            <person name="Cao W."/>
        </authorList>
    </citation>
    <scope>NUCLEOTIDE SEQUENCE</scope>
    <source>
        <strain evidence="1">Hyas-2018</strain>
    </source>
</reference>
<dbReference type="EMBL" id="CM023488">
    <property type="protein sequence ID" value="KAH6924140.1"/>
    <property type="molecule type" value="Genomic_DNA"/>
</dbReference>
<evidence type="ECO:0000313" key="2">
    <source>
        <dbReference type="Proteomes" id="UP000821845"/>
    </source>
</evidence>
<organism evidence="1 2">
    <name type="scientific">Hyalomma asiaticum</name>
    <name type="common">Tick</name>
    <dbReference type="NCBI Taxonomy" id="266040"/>
    <lineage>
        <taxon>Eukaryota</taxon>
        <taxon>Metazoa</taxon>
        <taxon>Ecdysozoa</taxon>
        <taxon>Arthropoda</taxon>
        <taxon>Chelicerata</taxon>
        <taxon>Arachnida</taxon>
        <taxon>Acari</taxon>
        <taxon>Parasitiformes</taxon>
        <taxon>Ixodida</taxon>
        <taxon>Ixodoidea</taxon>
        <taxon>Ixodidae</taxon>
        <taxon>Hyalomminae</taxon>
        <taxon>Hyalomma</taxon>
    </lineage>
</organism>
<evidence type="ECO:0000313" key="1">
    <source>
        <dbReference type="EMBL" id="KAH6924140.1"/>
    </source>
</evidence>
<sequence length="609" mass="68474">MLYSVWLLAIFPLSNYLRGELVSRLSVKPTPPIIDTITKLEDALDRVNHICVIPRPPPCLLRELQAEGIVESKDSLHTVLLTMLVRKNFPLLRAYRDFLRRIVESSLLSWKKYTPSRKCGPQFAGTSSEHAPSDQLAELSNFLLFFASLLGVCAGVFLMELYIGRSSKLPKRSLKNPEMTKAPIKDSVVSSPYPPIELRQDESFYQYVRRSFLERADQPALVQSGEKLRFADVLSLMERYASGFQRHGVSFGSRVCVNVSNSAESFVAVYSLCCLGAAVIMIKPTLLEREMLYQIEDSDAEHILTEQQNAEKVMNIHKKRRFKTLFSIDRTCGFVCVQDFEDGGKFQEPQIEDTRSHTMVYIYTSGTTALPKGVEISMFAYKASIELTRAGKFFHAGDVFLGWNPVTHTSGFVFTMAAFISGAMVLPSPGGLSPKDFVDTVNKHQKSGLSAERRSGPIIERNNHLWHMLHRRLVPKNTPGDAGYYDSSGNLYVVERIKDVIKCLDQQVAPAEIETLLSQHPLVLEAAVVGIDHPELGEAPTAFVVLDPSGKGRVSEQDLVRLVAEQISFHKNLHGGVIFVDRLPTTDTGKYQRRKLRQEFLHHLQKCIK</sequence>
<proteinExistence type="predicted"/>
<protein>
    <submittedName>
        <fullName evidence="1">Uncharacterized protein</fullName>
    </submittedName>
</protein>
<keyword evidence="2" id="KW-1185">Reference proteome</keyword>
<gene>
    <name evidence="1" type="ORF">HPB50_012804</name>
</gene>
<name>A0ACB7RPL5_HYAAI</name>
<dbReference type="Proteomes" id="UP000821845">
    <property type="component" value="Chromosome 8"/>
</dbReference>
<comment type="caution">
    <text evidence="1">The sequence shown here is derived from an EMBL/GenBank/DDBJ whole genome shotgun (WGS) entry which is preliminary data.</text>
</comment>
<accession>A0ACB7RPL5</accession>